<dbReference type="InterPro" id="IPR035907">
    <property type="entry name" value="Hppk_sf"/>
</dbReference>
<gene>
    <name evidence="14" type="primary">folK</name>
    <name evidence="14" type="ORF">ANPL_00965</name>
</gene>
<dbReference type="EMBL" id="CP046391">
    <property type="protein sequence ID" value="QJC27305.1"/>
    <property type="molecule type" value="Genomic_DNA"/>
</dbReference>
<evidence type="ECO:0000256" key="10">
    <source>
        <dbReference type="ARBA" id="ARBA00029409"/>
    </source>
</evidence>
<keyword evidence="7 14" id="KW-0418">Kinase</keyword>
<dbReference type="EC" id="2.7.6.3" evidence="3"/>
<evidence type="ECO:0000256" key="4">
    <source>
        <dbReference type="ARBA" id="ARBA00016218"/>
    </source>
</evidence>
<comment type="pathway">
    <text evidence="1">Cofactor biosynthesis; tetrahydrofolate biosynthesis; 2-amino-4-hydroxy-6-hydroxymethyl-7,8-dihydropteridine diphosphate from 7,8-dihydroneopterin triphosphate: step 4/4.</text>
</comment>
<dbReference type="UniPathway" id="UPA00077">
    <property type="reaction ID" value="UER00155"/>
</dbReference>
<evidence type="ECO:0000256" key="1">
    <source>
        <dbReference type="ARBA" id="ARBA00005051"/>
    </source>
</evidence>
<evidence type="ECO:0000256" key="9">
    <source>
        <dbReference type="ARBA" id="ARBA00022909"/>
    </source>
</evidence>
<evidence type="ECO:0000256" key="2">
    <source>
        <dbReference type="ARBA" id="ARBA00005810"/>
    </source>
</evidence>
<dbReference type="Proteomes" id="UP000500930">
    <property type="component" value="Chromosome"/>
</dbReference>
<keyword evidence="5" id="KW-0808">Transferase</keyword>
<keyword evidence="8" id="KW-0067">ATP-binding</keyword>
<dbReference type="GO" id="GO:0005524">
    <property type="term" value="F:ATP binding"/>
    <property type="evidence" value="ECO:0007669"/>
    <property type="project" value="UniProtKB-KW"/>
</dbReference>
<organism evidence="14 15">
    <name type="scientific">Anaplasma platys</name>
    <dbReference type="NCBI Taxonomy" id="949"/>
    <lineage>
        <taxon>Bacteria</taxon>
        <taxon>Pseudomonadati</taxon>
        <taxon>Pseudomonadota</taxon>
        <taxon>Alphaproteobacteria</taxon>
        <taxon>Rickettsiales</taxon>
        <taxon>Anaplasmataceae</taxon>
        <taxon>Anaplasma</taxon>
    </lineage>
</organism>
<evidence type="ECO:0000256" key="11">
    <source>
        <dbReference type="ARBA" id="ARBA00029766"/>
    </source>
</evidence>
<accession>A0A858PXJ4</accession>
<dbReference type="Pfam" id="PF01288">
    <property type="entry name" value="HPPK"/>
    <property type="match status" value="1"/>
</dbReference>
<dbReference type="KEGG" id="aplt:ANPL_00965"/>
<evidence type="ECO:0000256" key="3">
    <source>
        <dbReference type="ARBA" id="ARBA00013253"/>
    </source>
</evidence>
<dbReference type="PANTHER" id="PTHR43071:SF1">
    <property type="entry name" value="2-AMINO-4-HYDROXY-6-HYDROXYMETHYLDIHYDROPTERIDINE PYROPHOSPHOKINASE"/>
    <property type="match status" value="1"/>
</dbReference>
<evidence type="ECO:0000259" key="13">
    <source>
        <dbReference type="Pfam" id="PF01288"/>
    </source>
</evidence>
<proteinExistence type="inferred from homology"/>
<feature type="domain" description="7,8-dihydro-6-hydroxymethylpterin-pyrophosphokinase" evidence="13">
    <location>
        <begin position="3"/>
        <end position="133"/>
    </location>
</feature>
<dbReference type="GO" id="GO:0046654">
    <property type="term" value="P:tetrahydrofolate biosynthetic process"/>
    <property type="evidence" value="ECO:0007669"/>
    <property type="project" value="UniProtKB-UniPathway"/>
</dbReference>
<evidence type="ECO:0000256" key="8">
    <source>
        <dbReference type="ARBA" id="ARBA00022840"/>
    </source>
</evidence>
<dbReference type="PANTHER" id="PTHR43071">
    <property type="entry name" value="2-AMINO-4-HYDROXY-6-HYDROXYMETHYLDIHYDROPTERIDINE PYROPHOSPHOKINASE"/>
    <property type="match status" value="1"/>
</dbReference>
<evidence type="ECO:0000313" key="15">
    <source>
        <dbReference type="Proteomes" id="UP000500930"/>
    </source>
</evidence>
<dbReference type="GO" id="GO:0003848">
    <property type="term" value="F:2-amino-4-hydroxy-6-hydroxymethyldihydropteridine diphosphokinase activity"/>
    <property type="evidence" value="ECO:0007669"/>
    <property type="project" value="UniProtKB-EC"/>
</dbReference>
<dbReference type="GO" id="GO:0016301">
    <property type="term" value="F:kinase activity"/>
    <property type="evidence" value="ECO:0007669"/>
    <property type="project" value="UniProtKB-KW"/>
</dbReference>
<evidence type="ECO:0000256" key="6">
    <source>
        <dbReference type="ARBA" id="ARBA00022741"/>
    </source>
</evidence>
<evidence type="ECO:0000256" key="12">
    <source>
        <dbReference type="ARBA" id="ARBA00033413"/>
    </source>
</evidence>
<dbReference type="GO" id="GO:0046656">
    <property type="term" value="P:folic acid biosynthetic process"/>
    <property type="evidence" value="ECO:0007669"/>
    <property type="project" value="UniProtKB-KW"/>
</dbReference>
<evidence type="ECO:0000256" key="5">
    <source>
        <dbReference type="ARBA" id="ARBA00022679"/>
    </source>
</evidence>
<evidence type="ECO:0000256" key="7">
    <source>
        <dbReference type="ARBA" id="ARBA00022777"/>
    </source>
</evidence>
<sequence>MLVLALGSNVGDRMANLKAAVKLLPIHNIVCSAVYESRALLPPNAPICWDAPFLNMSIAGYTHLSPMNLLEHTKEIEHALGRYGEYKVWSPRTIDIDIALWEGINMSSEALSIPHAELHKRAFVLVPICDICPRFPHTVLKSSIEDILVSTCTTDLVKKHNALM</sequence>
<dbReference type="Gene3D" id="3.30.70.560">
    <property type="entry name" value="7,8-Dihydro-6-hydroxymethylpterin-pyrophosphokinase HPPK"/>
    <property type="match status" value="1"/>
</dbReference>
<dbReference type="CDD" id="cd00483">
    <property type="entry name" value="HPPK"/>
    <property type="match status" value="1"/>
</dbReference>
<dbReference type="NCBIfam" id="TIGR01498">
    <property type="entry name" value="folK"/>
    <property type="match status" value="1"/>
</dbReference>
<dbReference type="SUPFAM" id="SSF55083">
    <property type="entry name" value="6-hydroxymethyl-7,8-dihydropterin pyrophosphokinase, HPPK"/>
    <property type="match status" value="1"/>
</dbReference>
<comment type="similarity">
    <text evidence="2">Belongs to the HPPK family.</text>
</comment>
<keyword evidence="6" id="KW-0547">Nucleotide-binding</keyword>
<evidence type="ECO:0000313" key="14">
    <source>
        <dbReference type="EMBL" id="QJC27305.1"/>
    </source>
</evidence>
<keyword evidence="15" id="KW-1185">Reference proteome</keyword>
<dbReference type="RefSeq" id="WP_169192945.1">
    <property type="nucleotide sequence ID" value="NZ_CP046391.1"/>
</dbReference>
<dbReference type="InterPro" id="IPR000550">
    <property type="entry name" value="Hppk"/>
</dbReference>
<comment type="function">
    <text evidence="10">Catalyzes the transfer of pyrophosphate from adenosine triphosphate (ATP) to 6-hydroxymethyl-7,8-dihydropterin, an enzymatic step in folate biosynthesis pathway.</text>
</comment>
<keyword evidence="9" id="KW-0289">Folate biosynthesis</keyword>
<dbReference type="AlphaFoldDB" id="A0A858PXJ4"/>
<reference evidence="14 15" key="1">
    <citation type="journal article" date="2020" name="Pathogens">
        <title>First Whole Genome Sequence of Anaplasma platys, an Obligate Intracellular Rickettsial Pathogen of Dogs.</title>
        <authorList>
            <person name="Llanes A."/>
            <person name="Rajeev S."/>
        </authorList>
    </citation>
    <scope>NUCLEOTIDE SEQUENCE [LARGE SCALE GENOMIC DNA]</scope>
    <source>
        <strain evidence="14 15">S3</strain>
    </source>
</reference>
<protein>
    <recommendedName>
        <fullName evidence="4">2-amino-4-hydroxy-6-hydroxymethyldihydropteridine pyrophosphokinase</fullName>
        <ecNumber evidence="3">2.7.6.3</ecNumber>
    </recommendedName>
    <alternativeName>
        <fullName evidence="11">6-hydroxymethyl-7,8-dihydropterin pyrophosphokinase</fullName>
    </alternativeName>
    <alternativeName>
        <fullName evidence="12">7,8-dihydro-6-hydroxymethylpterin-pyrophosphokinase</fullName>
    </alternativeName>
</protein>
<name>A0A858PXJ4_9RICK</name>